<evidence type="ECO:0000313" key="3">
    <source>
        <dbReference type="EMBL" id="VAW90043.1"/>
    </source>
</evidence>
<name>A0A3B0ZPK0_9ZZZZ</name>
<dbReference type="SUPFAM" id="SSF54373">
    <property type="entry name" value="FAD-linked reductases, C-terminal domain"/>
    <property type="match status" value="1"/>
</dbReference>
<evidence type="ECO:0000256" key="1">
    <source>
        <dbReference type="ARBA" id="ARBA00023002"/>
    </source>
</evidence>
<dbReference type="SUPFAM" id="SSF51905">
    <property type="entry name" value="FAD/NAD(P)-binding domain"/>
    <property type="match status" value="1"/>
</dbReference>
<gene>
    <name evidence="3" type="ORF">MNBD_GAMMA17-850</name>
</gene>
<dbReference type="EC" id="1.4.3.19" evidence="3"/>
<dbReference type="GO" id="GO:0005737">
    <property type="term" value="C:cytoplasm"/>
    <property type="evidence" value="ECO:0007669"/>
    <property type="project" value="TreeGrafter"/>
</dbReference>
<organism evidence="3">
    <name type="scientific">hydrothermal vent metagenome</name>
    <dbReference type="NCBI Taxonomy" id="652676"/>
    <lineage>
        <taxon>unclassified sequences</taxon>
        <taxon>metagenomes</taxon>
        <taxon>ecological metagenomes</taxon>
    </lineage>
</organism>
<sequence length="134" mass="14516">YKGEPGLFKTIVMADGHYVIPRRDGHVLVGSTVEYVGFDKSTTAVAADALRQIAQTLVPALADVEMVRHWAGLRPGSAEGVPYIGEHPEVSGLYVNTGHFRNGVVLGYASAKLLGDIVLERQSNFDISCYAIER</sequence>
<dbReference type="Pfam" id="PF01266">
    <property type="entry name" value="DAO"/>
    <property type="match status" value="1"/>
</dbReference>
<keyword evidence="1 3" id="KW-0560">Oxidoreductase</keyword>
<evidence type="ECO:0000259" key="2">
    <source>
        <dbReference type="Pfam" id="PF01266"/>
    </source>
</evidence>
<proteinExistence type="predicted"/>
<dbReference type="GO" id="GO:0043799">
    <property type="term" value="F:glycine oxidase activity"/>
    <property type="evidence" value="ECO:0007669"/>
    <property type="project" value="UniProtKB-EC"/>
</dbReference>
<accession>A0A3B0ZPK0</accession>
<feature type="non-terminal residue" evidence="3">
    <location>
        <position position="1"/>
    </location>
</feature>
<dbReference type="EMBL" id="UOFQ01000170">
    <property type="protein sequence ID" value="VAW90043.1"/>
    <property type="molecule type" value="Genomic_DNA"/>
</dbReference>
<dbReference type="Gene3D" id="3.30.9.10">
    <property type="entry name" value="D-Amino Acid Oxidase, subunit A, domain 2"/>
    <property type="match status" value="1"/>
</dbReference>
<dbReference type="InterPro" id="IPR006076">
    <property type="entry name" value="FAD-dep_OxRdtase"/>
</dbReference>
<dbReference type="InterPro" id="IPR036188">
    <property type="entry name" value="FAD/NAD-bd_sf"/>
</dbReference>
<protein>
    <submittedName>
        <fullName evidence="3">Glycine oxidase ThiO</fullName>
        <ecNumber evidence="3">1.4.3.19</ecNumber>
    </submittedName>
</protein>
<reference evidence="3" key="1">
    <citation type="submission" date="2018-06" db="EMBL/GenBank/DDBJ databases">
        <authorList>
            <person name="Zhirakovskaya E."/>
        </authorList>
    </citation>
    <scope>NUCLEOTIDE SEQUENCE</scope>
</reference>
<feature type="domain" description="FAD dependent oxidoreductase" evidence="2">
    <location>
        <begin position="11"/>
        <end position="116"/>
    </location>
</feature>
<dbReference type="PANTHER" id="PTHR13847:SF289">
    <property type="entry name" value="GLYCINE OXIDASE"/>
    <property type="match status" value="1"/>
</dbReference>
<dbReference type="PANTHER" id="PTHR13847">
    <property type="entry name" value="SARCOSINE DEHYDROGENASE-RELATED"/>
    <property type="match status" value="1"/>
</dbReference>
<dbReference type="AlphaFoldDB" id="A0A3B0ZPK0"/>
<dbReference type="Gene3D" id="3.50.50.60">
    <property type="entry name" value="FAD/NAD(P)-binding domain"/>
    <property type="match status" value="1"/>
</dbReference>